<keyword evidence="3 10" id="KW-0068">Autocatalytic cleavage</keyword>
<comment type="cofactor">
    <cofactor evidence="10">
        <name>pyruvate</name>
        <dbReference type="ChEBI" id="CHEBI:15361"/>
    </cofactor>
    <text evidence="10">Binds 1 pyruvoyl group covalently per subunit.</text>
</comment>
<dbReference type="SUPFAM" id="SSF56276">
    <property type="entry name" value="S-adenosylmethionine decarboxylase"/>
    <property type="match status" value="1"/>
</dbReference>
<comment type="caution">
    <text evidence="11">The sequence shown here is derived from an EMBL/GenBank/DDBJ whole genome shotgun (WGS) entry which is preliminary data.</text>
</comment>
<dbReference type="PANTHER" id="PTHR33866">
    <property type="entry name" value="S-ADENOSYLMETHIONINE DECARBOXYLASE PROENZYME"/>
    <property type="match status" value="1"/>
</dbReference>
<evidence type="ECO:0000256" key="1">
    <source>
        <dbReference type="ARBA" id="ARBA00022691"/>
    </source>
</evidence>
<protein>
    <recommendedName>
        <fullName evidence="10">S-adenosylmethionine decarboxylase proenzyme</fullName>
        <shortName evidence="10">AdoMetDC</shortName>
        <shortName evidence="10">SAMDC</shortName>
        <ecNumber evidence="10">4.1.1.50</ecNumber>
    </recommendedName>
    <component>
        <recommendedName>
            <fullName evidence="10">S-adenosylmethionine decarboxylase beta chain</fullName>
        </recommendedName>
    </component>
    <component>
        <recommendedName>
            <fullName evidence="10">S-adenosylmethionine decarboxylase alpha chain</fullName>
        </recommendedName>
    </component>
</protein>
<dbReference type="GO" id="GO:0005829">
    <property type="term" value="C:cytosol"/>
    <property type="evidence" value="ECO:0007669"/>
    <property type="project" value="TreeGrafter"/>
</dbReference>
<dbReference type="InterPro" id="IPR042284">
    <property type="entry name" value="AdoMetDC_N"/>
</dbReference>
<dbReference type="EMBL" id="JBAFSM010000004">
    <property type="protein sequence ID" value="MEG3436122.1"/>
    <property type="molecule type" value="Genomic_DNA"/>
</dbReference>
<evidence type="ECO:0000256" key="5">
    <source>
        <dbReference type="ARBA" id="ARBA00023115"/>
    </source>
</evidence>
<evidence type="ECO:0000256" key="10">
    <source>
        <dbReference type="HAMAP-Rule" id="MF_00464"/>
    </source>
</evidence>
<keyword evidence="7 10" id="KW-0456">Lyase</keyword>
<feature type="active site" description="Schiff-base intermediate with substrate; via pyruvic acid" evidence="10">
    <location>
        <position position="81"/>
    </location>
</feature>
<sequence length="148" mass="16053">MLCLEVCEGFQLRSSKKEMTKLGTHLIVDAWQVPADLLNDPDRIRRALLDGITAGEATLIDLCVHQFSPHGVTATATLAESHIAIHTWPEHGYFAADLFFCGSGKPAVAMEILTTSLQAGKIQVRELTRGFPSGQEVEELNTPALALA</sequence>
<dbReference type="PANTHER" id="PTHR33866:SF2">
    <property type="entry name" value="S-ADENOSYLMETHIONINE DECARBOXYLASE PROENZYME"/>
    <property type="match status" value="1"/>
</dbReference>
<evidence type="ECO:0000313" key="12">
    <source>
        <dbReference type="Proteomes" id="UP001328733"/>
    </source>
</evidence>
<comment type="subunit">
    <text evidence="10">Heterotetramer of two alpha and two beta chains arranged as a dimer of alpha/beta heterodimers.</text>
</comment>
<keyword evidence="8 10" id="KW-0704">Schiff base</keyword>
<keyword evidence="9 10" id="KW-0670">Pyruvate</keyword>
<dbReference type="Gene3D" id="3.30.160.750">
    <property type="match status" value="1"/>
</dbReference>
<dbReference type="HAMAP" id="MF_00464">
    <property type="entry name" value="AdoMetDC_1"/>
    <property type="match status" value="1"/>
</dbReference>
<feature type="modified residue" description="Pyruvic acid (Ser); by autocatalysis" evidence="10">
    <location>
        <position position="81"/>
    </location>
</feature>
<gene>
    <name evidence="11" type="primary">speD</name>
    <name evidence="10" type="synonym">speH</name>
    <name evidence="11" type="ORF">V0288_03240</name>
</gene>
<dbReference type="GO" id="GO:0008295">
    <property type="term" value="P:spermidine biosynthetic process"/>
    <property type="evidence" value="ECO:0007669"/>
    <property type="project" value="UniProtKB-UniRule"/>
</dbReference>
<dbReference type="InterPro" id="IPR042286">
    <property type="entry name" value="AdoMetDC_C"/>
</dbReference>
<dbReference type="InterPro" id="IPR003826">
    <property type="entry name" value="AdoMetDC_fam_prok"/>
</dbReference>
<evidence type="ECO:0000256" key="3">
    <source>
        <dbReference type="ARBA" id="ARBA00022813"/>
    </source>
</evidence>
<feature type="chain" id="PRO_5043072463" description="S-adenosylmethionine decarboxylase alpha chain" evidence="10">
    <location>
        <begin position="81"/>
        <end position="148"/>
    </location>
</feature>
<dbReference type="GO" id="GO:0004014">
    <property type="term" value="F:adenosylmethionine decarboxylase activity"/>
    <property type="evidence" value="ECO:0007669"/>
    <property type="project" value="UniProtKB-UniRule"/>
</dbReference>
<dbReference type="Proteomes" id="UP001328733">
    <property type="component" value="Unassembled WGS sequence"/>
</dbReference>
<dbReference type="InterPro" id="IPR016067">
    <property type="entry name" value="S-AdoMet_deCO2ase_core"/>
</dbReference>
<dbReference type="Pfam" id="PF02675">
    <property type="entry name" value="AdoMet_dc"/>
    <property type="match status" value="1"/>
</dbReference>
<comment type="pathway">
    <text evidence="10">Amine and polyamine biosynthesis; S-adenosylmethioninamine biosynthesis; S-adenosylmethioninamine from S-adenosyl-L-methionine: step 1/1.</text>
</comment>
<organism evidence="11 12">
    <name type="scientific">Pannus brasiliensis CCIBt3594</name>
    <dbReference type="NCBI Taxonomy" id="1427578"/>
    <lineage>
        <taxon>Bacteria</taxon>
        <taxon>Bacillati</taxon>
        <taxon>Cyanobacteriota</taxon>
        <taxon>Cyanophyceae</taxon>
        <taxon>Oscillatoriophycideae</taxon>
        <taxon>Chroococcales</taxon>
        <taxon>Microcystaceae</taxon>
        <taxon>Pannus</taxon>
    </lineage>
</organism>
<feature type="active site" description="Proton donor; for catalytic activity" evidence="10">
    <location>
        <position position="101"/>
    </location>
</feature>
<evidence type="ECO:0000256" key="9">
    <source>
        <dbReference type="ARBA" id="ARBA00023317"/>
    </source>
</evidence>
<feature type="chain" id="PRO_5043072464" description="S-adenosylmethionine decarboxylase beta chain" evidence="10">
    <location>
        <begin position="1"/>
        <end position="80"/>
    </location>
</feature>
<keyword evidence="5 10" id="KW-0620">Polyamine biosynthesis</keyword>
<proteinExistence type="inferred from homology"/>
<evidence type="ECO:0000256" key="7">
    <source>
        <dbReference type="ARBA" id="ARBA00023239"/>
    </source>
</evidence>
<keyword evidence="6 10" id="KW-0865">Zymogen</keyword>
<keyword evidence="12" id="KW-1185">Reference proteome</keyword>
<evidence type="ECO:0000256" key="6">
    <source>
        <dbReference type="ARBA" id="ARBA00023145"/>
    </source>
</evidence>
<dbReference type="NCBIfam" id="TIGR03330">
    <property type="entry name" value="SAM_DCase_Bsu"/>
    <property type="match status" value="1"/>
</dbReference>
<dbReference type="Gene3D" id="3.30.360.110">
    <property type="entry name" value="S-adenosylmethionine decarboxylase domain"/>
    <property type="match status" value="1"/>
</dbReference>
<dbReference type="AlphaFoldDB" id="A0AAW9QPG0"/>
<evidence type="ECO:0000256" key="2">
    <source>
        <dbReference type="ARBA" id="ARBA00022793"/>
    </source>
</evidence>
<feature type="site" description="Cleavage (non-hydrolytic); by autolysis" evidence="10">
    <location>
        <begin position="80"/>
        <end position="81"/>
    </location>
</feature>
<evidence type="ECO:0000256" key="8">
    <source>
        <dbReference type="ARBA" id="ARBA00023270"/>
    </source>
</evidence>
<reference evidence="11 12" key="1">
    <citation type="submission" date="2024-01" db="EMBL/GenBank/DDBJ databases">
        <title>Genomic insights into the taxonomy and metabolism of the cyanobacterium Pannus brasiliensis CCIBt3594.</title>
        <authorList>
            <person name="Machado M."/>
            <person name="Botero N.B."/>
            <person name="Andreote A.P.D."/>
            <person name="Feitosa A.M.T."/>
            <person name="Popin R."/>
            <person name="Sivonen K."/>
            <person name="Fiore M.F."/>
        </authorList>
    </citation>
    <scope>NUCLEOTIDE SEQUENCE [LARGE SCALE GENOMIC DNA]</scope>
    <source>
        <strain evidence="11 12">CCIBt3594</strain>
    </source>
</reference>
<name>A0AAW9QPG0_9CHRO</name>
<keyword evidence="2 10" id="KW-0210">Decarboxylase</keyword>
<evidence type="ECO:0000256" key="4">
    <source>
        <dbReference type="ARBA" id="ARBA00023066"/>
    </source>
</evidence>
<dbReference type="EC" id="4.1.1.50" evidence="10"/>
<comment type="catalytic activity">
    <reaction evidence="10">
        <text>S-adenosyl-L-methionine + H(+) = S-adenosyl 3-(methylsulfanyl)propylamine + CO2</text>
        <dbReference type="Rhea" id="RHEA:15981"/>
        <dbReference type="ChEBI" id="CHEBI:15378"/>
        <dbReference type="ChEBI" id="CHEBI:16526"/>
        <dbReference type="ChEBI" id="CHEBI:57443"/>
        <dbReference type="ChEBI" id="CHEBI:59789"/>
        <dbReference type="EC" id="4.1.1.50"/>
    </reaction>
</comment>
<accession>A0AAW9QPG0</accession>
<dbReference type="InterPro" id="IPR017716">
    <property type="entry name" value="S-AdoMet_deCOase_pro-enz"/>
</dbReference>
<comment type="PTM">
    <text evidence="10">Is synthesized initially as an inactive proenzyme. Formation of the active enzyme involves a self-maturation process in which the active site pyruvoyl group is generated from an internal serine residue via an autocatalytic post-translational modification. Two non-identical subunits are generated from the proenzyme in this reaction, and the pyruvate is formed at the N-terminus of the alpha chain, which is derived from the carboxyl end of the proenzyme. The post-translation cleavage follows an unusual pathway, termed non-hydrolytic serinolysis, in which the side chain hydroxyl group of the serine supplies its oxygen atom to form the C-terminus of the beta chain, while the remainder of the serine residue undergoes an oxidative deamination to produce ammonia and the pyruvoyl group blocking the N-terminus of the alpha chain.</text>
</comment>
<keyword evidence="4 10" id="KW-0745">Spermidine biosynthesis</keyword>
<keyword evidence="1 10" id="KW-0949">S-adenosyl-L-methionine</keyword>
<feature type="active site" description="Proton acceptor; for processing activity" evidence="10">
    <location>
        <position position="86"/>
    </location>
</feature>
<comment type="similarity">
    <text evidence="10">Belongs to the prokaryotic AdoMetDC family. Type 1 subfamily.</text>
</comment>
<evidence type="ECO:0000313" key="11">
    <source>
        <dbReference type="EMBL" id="MEG3436122.1"/>
    </source>
</evidence>
<comment type="function">
    <text evidence="10">Catalyzes the decarboxylation of S-adenosylmethionine to S-adenosylmethioninamine (dcAdoMet), the propylamine donor required for the synthesis of the polyamines spermine and spermidine from the diamine putrescine.</text>
</comment>